<accession>A0A0D3IVN1</accession>
<dbReference type="OMA" id="HESACEQ"/>
<dbReference type="SUPFAM" id="SSF53335">
    <property type="entry name" value="S-adenosyl-L-methionine-dependent methyltransferases"/>
    <property type="match status" value="1"/>
</dbReference>
<dbReference type="RefSeq" id="XP_005767745.1">
    <property type="nucleotide sequence ID" value="XM_005767688.1"/>
</dbReference>
<keyword evidence="2" id="KW-1185">Reference proteome</keyword>
<protein>
    <recommendedName>
        <fullName evidence="3">Methyltransferase domain-containing protein</fullName>
    </recommendedName>
</protein>
<dbReference type="PaxDb" id="2903-EOD15316"/>
<dbReference type="EnsemblProtists" id="EOD15316">
    <property type="protein sequence ID" value="EOD15316"/>
    <property type="gene ID" value="EMIHUDRAFT_464468"/>
</dbReference>
<reference evidence="2" key="1">
    <citation type="journal article" date="2013" name="Nature">
        <title>Pan genome of the phytoplankton Emiliania underpins its global distribution.</title>
        <authorList>
            <person name="Read B.A."/>
            <person name="Kegel J."/>
            <person name="Klute M.J."/>
            <person name="Kuo A."/>
            <person name="Lefebvre S.C."/>
            <person name="Maumus F."/>
            <person name="Mayer C."/>
            <person name="Miller J."/>
            <person name="Monier A."/>
            <person name="Salamov A."/>
            <person name="Young J."/>
            <person name="Aguilar M."/>
            <person name="Claverie J.M."/>
            <person name="Frickenhaus S."/>
            <person name="Gonzalez K."/>
            <person name="Herman E.K."/>
            <person name="Lin Y.C."/>
            <person name="Napier J."/>
            <person name="Ogata H."/>
            <person name="Sarno A.F."/>
            <person name="Shmutz J."/>
            <person name="Schroeder D."/>
            <person name="de Vargas C."/>
            <person name="Verret F."/>
            <person name="von Dassow P."/>
            <person name="Valentin K."/>
            <person name="Van de Peer Y."/>
            <person name="Wheeler G."/>
            <person name="Dacks J.B."/>
            <person name="Delwiche C.F."/>
            <person name="Dyhrman S.T."/>
            <person name="Glockner G."/>
            <person name="John U."/>
            <person name="Richards T."/>
            <person name="Worden A.Z."/>
            <person name="Zhang X."/>
            <person name="Grigoriev I.V."/>
            <person name="Allen A.E."/>
            <person name="Bidle K."/>
            <person name="Borodovsky M."/>
            <person name="Bowler C."/>
            <person name="Brownlee C."/>
            <person name="Cock J.M."/>
            <person name="Elias M."/>
            <person name="Gladyshev V.N."/>
            <person name="Groth M."/>
            <person name="Guda C."/>
            <person name="Hadaegh A."/>
            <person name="Iglesias-Rodriguez M.D."/>
            <person name="Jenkins J."/>
            <person name="Jones B.M."/>
            <person name="Lawson T."/>
            <person name="Leese F."/>
            <person name="Lindquist E."/>
            <person name="Lobanov A."/>
            <person name="Lomsadze A."/>
            <person name="Malik S.B."/>
            <person name="Marsh M.E."/>
            <person name="Mackinder L."/>
            <person name="Mock T."/>
            <person name="Mueller-Roeber B."/>
            <person name="Pagarete A."/>
            <person name="Parker M."/>
            <person name="Probert I."/>
            <person name="Quesneville H."/>
            <person name="Raines C."/>
            <person name="Rensing S.A."/>
            <person name="Riano-Pachon D.M."/>
            <person name="Richier S."/>
            <person name="Rokitta S."/>
            <person name="Shiraiwa Y."/>
            <person name="Soanes D.M."/>
            <person name="van der Giezen M."/>
            <person name="Wahlund T.M."/>
            <person name="Williams B."/>
            <person name="Wilson W."/>
            <person name="Wolfe G."/>
            <person name="Wurch L.L."/>
        </authorList>
    </citation>
    <scope>NUCLEOTIDE SEQUENCE</scope>
</reference>
<dbReference type="AlphaFoldDB" id="A0A0D3IVN1"/>
<dbReference type="Proteomes" id="UP000013827">
    <property type="component" value="Unassembled WGS sequence"/>
</dbReference>
<dbReference type="HOGENOM" id="CLU_673423_0_0_1"/>
<dbReference type="InterPro" id="IPR029063">
    <property type="entry name" value="SAM-dependent_MTases_sf"/>
</dbReference>
<proteinExistence type="predicted"/>
<dbReference type="KEGG" id="ehx:EMIHUDRAFT_464468"/>
<dbReference type="Gene3D" id="3.40.50.150">
    <property type="entry name" value="Vaccinia Virus protein VP39"/>
    <property type="match status" value="1"/>
</dbReference>
<reference evidence="1" key="2">
    <citation type="submission" date="2024-10" db="UniProtKB">
        <authorList>
            <consortium name="EnsemblProtists"/>
        </authorList>
    </citation>
    <scope>IDENTIFICATION</scope>
</reference>
<evidence type="ECO:0008006" key="3">
    <source>
        <dbReference type="Google" id="ProtNLM"/>
    </source>
</evidence>
<evidence type="ECO:0000313" key="2">
    <source>
        <dbReference type="Proteomes" id="UP000013827"/>
    </source>
</evidence>
<dbReference type="eggNOG" id="ENOG502SETK">
    <property type="taxonomic scope" value="Eukaryota"/>
</dbReference>
<evidence type="ECO:0000313" key="1">
    <source>
        <dbReference type="EnsemblProtists" id="EOD15316"/>
    </source>
</evidence>
<name>A0A0D3IVN1_EMIH1</name>
<organism evidence="1 2">
    <name type="scientific">Emiliania huxleyi (strain CCMP1516)</name>
    <dbReference type="NCBI Taxonomy" id="280463"/>
    <lineage>
        <taxon>Eukaryota</taxon>
        <taxon>Haptista</taxon>
        <taxon>Haptophyta</taxon>
        <taxon>Prymnesiophyceae</taxon>
        <taxon>Isochrysidales</taxon>
        <taxon>Noelaerhabdaceae</taxon>
        <taxon>Emiliania</taxon>
    </lineage>
</organism>
<sequence length="456" mass="46828">MLGAPTAIALSREAVALTLACRPADARAAAASVASCIARGDGGIEGRHAIDVAFNLALAGAADSPALDMLAATAEAELRELRWRRRGWSKPRSAYTLVQLAEKAAAAGLAAPLGLFDIIGEMLSECGEYSELATDLQAGRFGLSSPRAAAWLYRTARKQPKWSMGDARAAAQPAAPCARLPRGGSPLVLDLGCGFGVGVLTAAAASRRDGDGTAFVGCDLSPLGVAFARGVARRWRLGDSAAFMHTDAASALAAAADDHRPLASALIACPTPYAAAAADSRSSGNSQLPEGLESDGFLGQPRLLRAAAKASPPCAHREPPLAPAIAPGGTLLLSSNAEDVAVRMSEAALAAGFGLRPAAASSPHHSASRDALLSRRSRRWREAGGQRAVGGAWRIGASGWERGAGGRWGGAARAVERPAWSETELAHAVDRAALHRMLLVKPDDAMAPMAMPDAVG</sequence>
<dbReference type="GeneID" id="17261462"/>